<feature type="region of interest" description="Disordered" evidence="1">
    <location>
        <begin position="160"/>
        <end position="216"/>
    </location>
</feature>
<feature type="compositionally biased region" description="Basic residues" evidence="1">
    <location>
        <begin position="82"/>
        <end position="92"/>
    </location>
</feature>
<organism evidence="2 3">
    <name type="scientific">Phytophthora nicotianae</name>
    <name type="common">Potato buckeye rot agent</name>
    <name type="synonym">Phytophthora parasitica</name>
    <dbReference type="NCBI Taxonomy" id="4792"/>
    <lineage>
        <taxon>Eukaryota</taxon>
        <taxon>Sar</taxon>
        <taxon>Stramenopiles</taxon>
        <taxon>Oomycota</taxon>
        <taxon>Peronosporomycetes</taxon>
        <taxon>Peronosporales</taxon>
        <taxon>Peronosporaceae</taxon>
        <taxon>Phytophthora</taxon>
    </lineage>
</organism>
<gene>
    <name evidence="2" type="ORF">AM587_10016621</name>
</gene>
<proteinExistence type="predicted"/>
<accession>A0A0W8D2G7</accession>
<evidence type="ECO:0000313" key="3">
    <source>
        <dbReference type="Proteomes" id="UP000052943"/>
    </source>
</evidence>
<sequence length="302" mass="33700">MGASSSKPAPHRIEPEATGVEVFQNPTSEAPQESKKRQKAVAPTQGAAVHVVRTIMQEPMLTASGSETANEDKQAAKEEKQKKKRRRSKKEKNKTEPPKLVRAQTQLNELKNVKPLLQQTPQARQQHFEQIQVAYALDEEAKKAPSSDSRSRFFHFESWRKSPQLPSGKGDSSMAESATSLARSQSNGVARPCSRNSVSNDIEDIEDSRDLSDVETIPLPPVSRMTAITAPTIATTPNFLTASNQVEYGRPDIQTTPVIRVKTSDRQTPERAKHSLRSQRSDLRLDDVDEDLMEHILTNDYH</sequence>
<dbReference type="OrthoDB" id="107642at2759"/>
<dbReference type="EMBL" id="LNFO01001539">
    <property type="protein sequence ID" value="KUF90564.1"/>
    <property type="molecule type" value="Genomic_DNA"/>
</dbReference>
<dbReference type="Proteomes" id="UP000052943">
    <property type="component" value="Unassembled WGS sequence"/>
</dbReference>
<feature type="region of interest" description="Disordered" evidence="1">
    <location>
        <begin position="1"/>
        <end position="104"/>
    </location>
</feature>
<feature type="compositionally biased region" description="Basic and acidic residues" evidence="1">
    <location>
        <begin position="70"/>
        <end position="81"/>
    </location>
</feature>
<evidence type="ECO:0000313" key="2">
    <source>
        <dbReference type="EMBL" id="KUF90564.1"/>
    </source>
</evidence>
<dbReference type="AlphaFoldDB" id="A0A0W8D2G7"/>
<evidence type="ECO:0000256" key="1">
    <source>
        <dbReference type="SAM" id="MobiDB-lite"/>
    </source>
</evidence>
<reference evidence="2 3" key="1">
    <citation type="submission" date="2015-11" db="EMBL/GenBank/DDBJ databases">
        <title>Genomes and virulence difference between two physiological races of Phytophthora nicotianae.</title>
        <authorList>
            <person name="Liu H."/>
            <person name="Ma X."/>
            <person name="Yu H."/>
            <person name="Fang D."/>
            <person name="Li Y."/>
            <person name="Wang X."/>
            <person name="Wang W."/>
            <person name="Dong Y."/>
            <person name="Xiao B."/>
        </authorList>
    </citation>
    <scope>NUCLEOTIDE SEQUENCE [LARGE SCALE GENOMIC DNA]</scope>
    <source>
        <strain evidence="3">race 0</strain>
    </source>
</reference>
<protein>
    <submittedName>
        <fullName evidence="2">Uncharacterized protein</fullName>
    </submittedName>
</protein>
<comment type="caution">
    <text evidence="2">The sequence shown here is derived from an EMBL/GenBank/DDBJ whole genome shotgun (WGS) entry which is preliminary data.</text>
</comment>
<feature type="compositionally biased region" description="Polar residues" evidence="1">
    <location>
        <begin position="174"/>
        <end position="200"/>
    </location>
</feature>
<name>A0A0W8D2G7_PHYNI</name>